<evidence type="ECO:0000259" key="6">
    <source>
        <dbReference type="SMART" id="SM00864"/>
    </source>
</evidence>
<evidence type="ECO:0000256" key="4">
    <source>
        <dbReference type="ARBA" id="ARBA00023134"/>
    </source>
</evidence>
<dbReference type="GO" id="GO:0007017">
    <property type="term" value="P:microtubule-based process"/>
    <property type="evidence" value="ECO:0007669"/>
    <property type="project" value="InterPro"/>
</dbReference>
<keyword evidence="4 5" id="KW-0342">GTP-binding</keyword>
<dbReference type="Gene3D" id="3.40.50.1440">
    <property type="entry name" value="Tubulin/FtsZ, GTPase domain"/>
    <property type="match status" value="1"/>
</dbReference>
<dbReference type="SUPFAM" id="SSF52490">
    <property type="entry name" value="Tubulin nucleotide-binding domain-like"/>
    <property type="match status" value="1"/>
</dbReference>
<dbReference type="SUPFAM" id="SSF55307">
    <property type="entry name" value="Tubulin C-terminal domain-like"/>
    <property type="match status" value="1"/>
</dbReference>
<dbReference type="Proteomes" id="UP001353858">
    <property type="component" value="Unassembled WGS sequence"/>
</dbReference>
<dbReference type="Pfam" id="PF03953">
    <property type="entry name" value="Tubulin_C"/>
    <property type="match status" value="1"/>
</dbReference>
<accession>A0AAN7PB81</accession>
<evidence type="ECO:0000313" key="7">
    <source>
        <dbReference type="EMBL" id="KAK4881004.1"/>
    </source>
</evidence>
<evidence type="ECO:0000256" key="2">
    <source>
        <dbReference type="ARBA" id="ARBA00022701"/>
    </source>
</evidence>
<keyword evidence="2 5" id="KW-0493">Microtubule</keyword>
<dbReference type="InterPro" id="IPR017975">
    <property type="entry name" value="Tubulin_CS"/>
</dbReference>
<dbReference type="InterPro" id="IPR003008">
    <property type="entry name" value="Tubulin_FtsZ_GTPase"/>
</dbReference>
<dbReference type="InterPro" id="IPR004057">
    <property type="entry name" value="Epsilon_tubulin"/>
</dbReference>
<dbReference type="PRINTS" id="PR01161">
    <property type="entry name" value="TUBULIN"/>
</dbReference>
<dbReference type="GO" id="GO:0005525">
    <property type="term" value="F:GTP binding"/>
    <property type="evidence" value="ECO:0007669"/>
    <property type="project" value="UniProtKB-UniRule"/>
</dbReference>
<dbReference type="SMART" id="SM00864">
    <property type="entry name" value="Tubulin"/>
    <property type="match status" value="1"/>
</dbReference>
<sequence>MTEFITIQVGQCGNQIGGTFWPSVLEEYGFEVDSKRKVNNRRQFLNPDFDSSFRSFFSVPTDVKCSNLITLADLKESNVKARSILVDMEDSVVMKLRTGPLRDFFDDKCIITNYPGSGNNWAEGYCQHGPLYNDSILRSIQRAVDKCDSLQGFIMLFSVGGGTGSGLGTYILKLLDEYFPKIERFVSCVYPTGTEDVITCPYNVALATKQMIEHANCVFPVENRALSDIVTQHIFKNSEIVEYKPFESMNNLVSKMLLHLTSGSRFGGSMNVDINEISTNMVPFPKLHFLSTSFSPVVESPFKPVLQSNSQHIKDEMFRNSCSRNRQLLKIDPLNLNSVLLGICLMGRGDFTVSDMRNYVNHLQQKGSFTRWSHKAIKVGLCNTPPVNHSSAFLSLFNSTALGAHFSYILNQYKRLYKKKAHVHHYTKVPGFDEHLFEECQNSLLDNIQLYKEMEKCKLPV</sequence>
<organism evidence="7 8">
    <name type="scientific">Aquatica leii</name>
    <dbReference type="NCBI Taxonomy" id="1421715"/>
    <lineage>
        <taxon>Eukaryota</taxon>
        <taxon>Metazoa</taxon>
        <taxon>Ecdysozoa</taxon>
        <taxon>Arthropoda</taxon>
        <taxon>Hexapoda</taxon>
        <taxon>Insecta</taxon>
        <taxon>Pterygota</taxon>
        <taxon>Neoptera</taxon>
        <taxon>Endopterygota</taxon>
        <taxon>Coleoptera</taxon>
        <taxon>Polyphaga</taxon>
        <taxon>Elateriformia</taxon>
        <taxon>Elateroidea</taxon>
        <taxon>Lampyridae</taxon>
        <taxon>Luciolinae</taxon>
        <taxon>Aquatica</taxon>
    </lineage>
</organism>
<dbReference type="InterPro" id="IPR008280">
    <property type="entry name" value="Tub_FtsZ_C"/>
</dbReference>
<dbReference type="EMBL" id="JARPUR010000002">
    <property type="protein sequence ID" value="KAK4881004.1"/>
    <property type="molecule type" value="Genomic_DNA"/>
</dbReference>
<dbReference type="PANTHER" id="PTHR11588">
    <property type="entry name" value="TUBULIN"/>
    <property type="match status" value="1"/>
</dbReference>
<dbReference type="PROSITE" id="PS00227">
    <property type="entry name" value="TUBULIN"/>
    <property type="match status" value="1"/>
</dbReference>
<dbReference type="Pfam" id="PF00091">
    <property type="entry name" value="Tubulin"/>
    <property type="match status" value="1"/>
</dbReference>
<reference evidence="8" key="1">
    <citation type="submission" date="2023-01" db="EMBL/GenBank/DDBJ databases">
        <title>Key to firefly adult light organ development and bioluminescence: homeobox transcription factors regulate luciferase expression and transportation to peroxisome.</title>
        <authorList>
            <person name="Fu X."/>
        </authorList>
    </citation>
    <scope>NUCLEOTIDE SEQUENCE [LARGE SCALE GENOMIC DNA]</scope>
</reference>
<dbReference type="InterPro" id="IPR023123">
    <property type="entry name" value="Tubulin_C"/>
</dbReference>
<proteinExistence type="inferred from homology"/>
<dbReference type="PRINTS" id="PR01519">
    <property type="entry name" value="EPSLNTUBULIN"/>
</dbReference>
<protein>
    <recommendedName>
        <fullName evidence="6">Tubulin/FtsZ GTPase domain-containing protein</fullName>
    </recommendedName>
</protein>
<evidence type="ECO:0000256" key="3">
    <source>
        <dbReference type="ARBA" id="ARBA00022741"/>
    </source>
</evidence>
<gene>
    <name evidence="7" type="ORF">RN001_004323</name>
</gene>
<feature type="domain" description="Tubulin/FtsZ GTPase" evidence="6">
    <location>
        <begin position="68"/>
        <end position="268"/>
    </location>
</feature>
<evidence type="ECO:0000256" key="1">
    <source>
        <dbReference type="ARBA" id="ARBA00009636"/>
    </source>
</evidence>
<name>A0AAN7PB81_9COLE</name>
<evidence type="ECO:0000313" key="8">
    <source>
        <dbReference type="Proteomes" id="UP001353858"/>
    </source>
</evidence>
<comment type="caution">
    <text evidence="7">The sequence shown here is derived from an EMBL/GenBank/DDBJ whole genome shotgun (WGS) entry which is preliminary data.</text>
</comment>
<dbReference type="Gene3D" id="1.10.287.600">
    <property type="entry name" value="Helix hairpin bin"/>
    <property type="match status" value="1"/>
</dbReference>
<evidence type="ECO:0000256" key="5">
    <source>
        <dbReference type="RuleBase" id="RU000352"/>
    </source>
</evidence>
<dbReference type="InterPro" id="IPR018316">
    <property type="entry name" value="Tubulin/FtsZ_2-layer-sand-dom"/>
</dbReference>
<keyword evidence="8" id="KW-1185">Reference proteome</keyword>
<comment type="similarity">
    <text evidence="1 5">Belongs to the tubulin family.</text>
</comment>
<keyword evidence="3 5" id="KW-0547">Nucleotide-binding</keyword>
<dbReference type="AlphaFoldDB" id="A0AAN7PB81"/>
<dbReference type="GO" id="GO:0005874">
    <property type="term" value="C:microtubule"/>
    <property type="evidence" value="ECO:0007669"/>
    <property type="project" value="UniProtKB-KW"/>
</dbReference>
<dbReference type="InterPro" id="IPR036525">
    <property type="entry name" value="Tubulin/FtsZ_GTPase_sf"/>
</dbReference>
<dbReference type="InterPro" id="IPR000217">
    <property type="entry name" value="Tubulin"/>
</dbReference>